<feature type="domain" description="Yeast cell wall synthesis Kre9/Knh1-like N-terminal" evidence="4">
    <location>
        <begin position="29"/>
        <end position="122"/>
    </location>
</feature>
<evidence type="ECO:0000256" key="2">
    <source>
        <dbReference type="SAM" id="MobiDB-lite"/>
    </source>
</evidence>
<evidence type="ECO:0000259" key="4">
    <source>
        <dbReference type="Pfam" id="PF10342"/>
    </source>
</evidence>
<dbReference type="InterPro" id="IPR018466">
    <property type="entry name" value="Kre9/Knh1-like_N"/>
</dbReference>
<dbReference type="InterPro" id="IPR052982">
    <property type="entry name" value="SRP1/TIP1-like"/>
</dbReference>
<dbReference type="Pfam" id="PF10342">
    <property type="entry name" value="Kre9_KNH"/>
    <property type="match status" value="1"/>
</dbReference>
<keyword evidence="6" id="KW-1185">Reference proteome</keyword>
<dbReference type="PANTHER" id="PTHR40633:SF1">
    <property type="entry name" value="GPI ANCHORED SERINE-THREONINE RICH PROTEIN (AFU_ORTHOLOGUE AFUA_1G03630)"/>
    <property type="match status" value="1"/>
</dbReference>
<sequence length="273" mass="28267">MQFTISAAALMAFAAQALAQVADFDPVLTPTNWEEVAAGKTLEITWQAKPKYSGEKISISLIGGATQNTQVPIKTIATGVDNDAASYSWTIDSSVGTENVYGLVLKLESNPEVFQYSFPFKIEGGKQDDKPTEKPSATKGDYELPTAPASTKAPVPHYPGPETTVVAVHETVTVPCNTTTAGSPTTFVPVIKTHYPAPPAPPAHNNGTAPSVPAGQPPVYTAPAQPPVVPTQPAGQPPVYGQPTPTPVPVSGAARFGAPIAVVAGLVMAAFAL</sequence>
<reference evidence="5" key="1">
    <citation type="journal article" date="2021" name="Nat. Commun.">
        <title>Genetic determinants of endophytism in the Arabidopsis root mycobiome.</title>
        <authorList>
            <person name="Mesny F."/>
            <person name="Miyauchi S."/>
            <person name="Thiergart T."/>
            <person name="Pickel B."/>
            <person name="Atanasova L."/>
            <person name="Karlsson M."/>
            <person name="Huettel B."/>
            <person name="Barry K.W."/>
            <person name="Haridas S."/>
            <person name="Chen C."/>
            <person name="Bauer D."/>
            <person name="Andreopoulos W."/>
            <person name="Pangilinan J."/>
            <person name="LaButti K."/>
            <person name="Riley R."/>
            <person name="Lipzen A."/>
            <person name="Clum A."/>
            <person name="Drula E."/>
            <person name="Henrissat B."/>
            <person name="Kohler A."/>
            <person name="Grigoriev I.V."/>
            <person name="Martin F.M."/>
            <person name="Hacquard S."/>
        </authorList>
    </citation>
    <scope>NUCLEOTIDE SEQUENCE</scope>
    <source>
        <strain evidence="5">MPI-SDFR-AT-0068</strain>
    </source>
</reference>
<protein>
    <submittedName>
        <fullName evidence="5">Ser-Thr-rich glycosyl-phosphatidyl-inositol-anchored membrane family-domain-containing protein</fullName>
    </submittedName>
</protein>
<comment type="caution">
    <text evidence="5">The sequence shown here is derived from an EMBL/GenBank/DDBJ whole genome shotgun (WGS) entry which is preliminary data.</text>
</comment>
<feature type="compositionally biased region" description="Basic and acidic residues" evidence="2">
    <location>
        <begin position="123"/>
        <end position="133"/>
    </location>
</feature>
<dbReference type="AlphaFoldDB" id="A0A8K0S5V6"/>
<dbReference type="PANTHER" id="PTHR40633">
    <property type="entry name" value="MATRIX PROTEIN, PUTATIVE (AFU_ORTHOLOGUE AFUA_8G05410)-RELATED"/>
    <property type="match status" value="1"/>
</dbReference>
<gene>
    <name evidence="5" type="ORF">BKA59DRAFT_552560</name>
</gene>
<evidence type="ECO:0000256" key="1">
    <source>
        <dbReference type="ARBA" id="ARBA00022729"/>
    </source>
</evidence>
<evidence type="ECO:0000256" key="3">
    <source>
        <dbReference type="SAM" id="SignalP"/>
    </source>
</evidence>
<feature type="signal peptide" evidence="3">
    <location>
        <begin position="1"/>
        <end position="19"/>
    </location>
</feature>
<feature type="region of interest" description="Disordered" evidence="2">
    <location>
        <begin position="122"/>
        <end position="158"/>
    </location>
</feature>
<dbReference type="OrthoDB" id="2260257at2759"/>
<organism evidence="5 6">
    <name type="scientific">Fusarium tricinctum</name>
    <dbReference type="NCBI Taxonomy" id="61284"/>
    <lineage>
        <taxon>Eukaryota</taxon>
        <taxon>Fungi</taxon>
        <taxon>Dikarya</taxon>
        <taxon>Ascomycota</taxon>
        <taxon>Pezizomycotina</taxon>
        <taxon>Sordariomycetes</taxon>
        <taxon>Hypocreomycetidae</taxon>
        <taxon>Hypocreales</taxon>
        <taxon>Nectriaceae</taxon>
        <taxon>Fusarium</taxon>
        <taxon>Fusarium tricinctum species complex</taxon>
    </lineage>
</organism>
<keyword evidence="1 3" id="KW-0732">Signal</keyword>
<evidence type="ECO:0000313" key="5">
    <source>
        <dbReference type="EMBL" id="KAH7256839.1"/>
    </source>
</evidence>
<evidence type="ECO:0000313" key="6">
    <source>
        <dbReference type="Proteomes" id="UP000813427"/>
    </source>
</evidence>
<feature type="chain" id="PRO_5035447182" evidence="3">
    <location>
        <begin position="20"/>
        <end position="273"/>
    </location>
</feature>
<name>A0A8K0S5V6_9HYPO</name>
<dbReference type="Proteomes" id="UP000813427">
    <property type="component" value="Unassembled WGS sequence"/>
</dbReference>
<dbReference type="EMBL" id="JAGPXF010000002">
    <property type="protein sequence ID" value="KAH7256839.1"/>
    <property type="molecule type" value="Genomic_DNA"/>
</dbReference>
<proteinExistence type="predicted"/>
<accession>A0A8K0S5V6</accession>